<dbReference type="Pfam" id="PF00010">
    <property type="entry name" value="HLH"/>
    <property type="match status" value="1"/>
</dbReference>
<dbReference type="PROSITE" id="PS50888">
    <property type="entry name" value="BHLH"/>
    <property type="match status" value="1"/>
</dbReference>
<proteinExistence type="predicted"/>
<feature type="domain" description="BHLH" evidence="6">
    <location>
        <begin position="56"/>
        <end position="113"/>
    </location>
</feature>
<accession>A0A9D4H911</accession>
<dbReference type="CDD" id="cd11410">
    <property type="entry name" value="bHLH_O_HES"/>
    <property type="match status" value="1"/>
</dbReference>
<dbReference type="GO" id="GO:0003677">
    <property type="term" value="F:DNA binding"/>
    <property type="evidence" value="ECO:0007669"/>
    <property type="project" value="InterPro"/>
</dbReference>
<evidence type="ECO:0000256" key="2">
    <source>
        <dbReference type="ARBA" id="ARBA00023015"/>
    </source>
</evidence>
<dbReference type="GO" id="GO:0046983">
    <property type="term" value="F:protein dimerization activity"/>
    <property type="evidence" value="ECO:0007669"/>
    <property type="project" value="InterPro"/>
</dbReference>
<comment type="subcellular location">
    <subcellularLocation>
        <location evidence="1">Nucleus</location>
    </subcellularLocation>
</comment>
<dbReference type="InterPro" id="IPR003650">
    <property type="entry name" value="Orange_dom"/>
</dbReference>
<keyword evidence="3" id="KW-0804">Transcription</keyword>
<sequence>MLYVNNVVFEPVNLFTAIVWTDFKAIPLLCSGKLAGQRCCPKNLEVRCPIRERTECLQVTKSTMEKKRRARINNSLIELKAILAGMVTHKGERFEKMEKADILEMTVDCVRQLQKQSRTGERMCTPSTSDSDYKSGIETCVGEVMRVLSSTEVDGAGQEMKSKLLTHISNRLGTSPNHSANFRSSGTAAISPRVNECSERQQFTTSPSAHAQTDNTANTDGVEAENIHEEDNAAPELFSVWRPPPLLPGTVPRQISPIQEAGNSDLVAAQSAAPNVPVTILVPANIYTTQNGGTFFIPVAFSGAIPYLSPQASALDSYCTTISSGINTVVSMPQVFGISPSYTSNSNTCSASITTNISPVIVYRDNTNAEDTTEHFAQPNSSQTQMPQKRTDDSKTISVPTVIRRTSTGPAQLTCSPVYTPVAKRLEPPQGCAILPKPPALNTSYCSQSYNQSYARSAFLHMNHDRGDAPDVSRARLSERYADPEQPRPEDHSVWRPW</sequence>
<evidence type="ECO:0000313" key="9">
    <source>
        <dbReference type="Proteomes" id="UP000828390"/>
    </source>
</evidence>
<evidence type="ECO:0000313" key="8">
    <source>
        <dbReference type="EMBL" id="KAH3827477.1"/>
    </source>
</evidence>
<dbReference type="Pfam" id="PF07527">
    <property type="entry name" value="Hairy_orange"/>
    <property type="match status" value="1"/>
</dbReference>
<gene>
    <name evidence="8" type="ORF">DPMN_129413</name>
</gene>
<evidence type="ECO:0000259" key="7">
    <source>
        <dbReference type="PROSITE" id="PS51054"/>
    </source>
</evidence>
<dbReference type="AlphaFoldDB" id="A0A9D4H911"/>
<dbReference type="InterPro" id="IPR036638">
    <property type="entry name" value="HLH_DNA-bd_sf"/>
</dbReference>
<dbReference type="PANTHER" id="PTHR10985">
    <property type="entry name" value="BASIC HELIX-LOOP-HELIX TRANSCRIPTION FACTOR, HES-RELATED"/>
    <property type="match status" value="1"/>
</dbReference>
<evidence type="ECO:0000259" key="6">
    <source>
        <dbReference type="PROSITE" id="PS50888"/>
    </source>
</evidence>
<dbReference type="GO" id="GO:0005634">
    <property type="term" value="C:nucleus"/>
    <property type="evidence" value="ECO:0007669"/>
    <property type="project" value="UniProtKB-SubCell"/>
</dbReference>
<feature type="compositionally biased region" description="Polar residues" evidence="5">
    <location>
        <begin position="200"/>
        <end position="217"/>
    </location>
</feature>
<evidence type="ECO:0000256" key="5">
    <source>
        <dbReference type="SAM" id="MobiDB-lite"/>
    </source>
</evidence>
<dbReference type="GO" id="GO:0006355">
    <property type="term" value="P:regulation of DNA-templated transcription"/>
    <property type="evidence" value="ECO:0007669"/>
    <property type="project" value="InterPro"/>
</dbReference>
<reference evidence="8" key="1">
    <citation type="journal article" date="2019" name="bioRxiv">
        <title>The Genome of the Zebra Mussel, Dreissena polymorpha: A Resource for Invasive Species Research.</title>
        <authorList>
            <person name="McCartney M.A."/>
            <person name="Auch B."/>
            <person name="Kono T."/>
            <person name="Mallez S."/>
            <person name="Zhang Y."/>
            <person name="Obille A."/>
            <person name="Becker A."/>
            <person name="Abrahante J.E."/>
            <person name="Garbe J."/>
            <person name="Badalamenti J.P."/>
            <person name="Herman A."/>
            <person name="Mangelson H."/>
            <person name="Liachko I."/>
            <person name="Sullivan S."/>
            <person name="Sone E.D."/>
            <person name="Koren S."/>
            <person name="Silverstein K.A.T."/>
            <person name="Beckman K.B."/>
            <person name="Gohl D.M."/>
        </authorList>
    </citation>
    <scope>NUCLEOTIDE SEQUENCE</scope>
    <source>
        <strain evidence="8">Duluth1</strain>
        <tissue evidence="8">Whole animal</tissue>
    </source>
</reference>
<protein>
    <submittedName>
        <fullName evidence="8">Uncharacterized protein</fullName>
    </submittedName>
</protein>
<keyword evidence="2" id="KW-0805">Transcription regulation</keyword>
<feature type="region of interest" description="Disordered" evidence="5">
    <location>
        <begin position="464"/>
        <end position="498"/>
    </location>
</feature>
<evidence type="ECO:0000256" key="1">
    <source>
        <dbReference type="ARBA" id="ARBA00004123"/>
    </source>
</evidence>
<evidence type="ECO:0000256" key="3">
    <source>
        <dbReference type="ARBA" id="ARBA00023163"/>
    </source>
</evidence>
<dbReference type="InterPro" id="IPR050370">
    <property type="entry name" value="HES_HEY"/>
</dbReference>
<dbReference type="Proteomes" id="UP000828390">
    <property type="component" value="Unassembled WGS sequence"/>
</dbReference>
<reference evidence="8" key="2">
    <citation type="submission" date="2020-11" db="EMBL/GenBank/DDBJ databases">
        <authorList>
            <person name="McCartney M.A."/>
            <person name="Auch B."/>
            <person name="Kono T."/>
            <person name="Mallez S."/>
            <person name="Becker A."/>
            <person name="Gohl D.M."/>
            <person name="Silverstein K.A.T."/>
            <person name="Koren S."/>
            <person name="Bechman K.B."/>
            <person name="Herman A."/>
            <person name="Abrahante J.E."/>
            <person name="Garbe J."/>
        </authorList>
    </citation>
    <scope>NUCLEOTIDE SEQUENCE</scope>
    <source>
        <strain evidence="8">Duluth1</strain>
        <tissue evidence="8">Whole animal</tissue>
    </source>
</reference>
<feature type="region of interest" description="Disordered" evidence="5">
    <location>
        <begin position="372"/>
        <end position="396"/>
    </location>
</feature>
<keyword evidence="4" id="KW-0539">Nucleus</keyword>
<organism evidence="8 9">
    <name type="scientific">Dreissena polymorpha</name>
    <name type="common">Zebra mussel</name>
    <name type="synonym">Mytilus polymorpha</name>
    <dbReference type="NCBI Taxonomy" id="45954"/>
    <lineage>
        <taxon>Eukaryota</taxon>
        <taxon>Metazoa</taxon>
        <taxon>Spiralia</taxon>
        <taxon>Lophotrochozoa</taxon>
        <taxon>Mollusca</taxon>
        <taxon>Bivalvia</taxon>
        <taxon>Autobranchia</taxon>
        <taxon>Heteroconchia</taxon>
        <taxon>Euheterodonta</taxon>
        <taxon>Imparidentia</taxon>
        <taxon>Neoheterodontei</taxon>
        <taxon>Myida</taxon>
        <taxon>Dreissenoidea</taxon>
        <taxon>Dreissenidae</taxon>
        <taxon>Dreissena</taxon>
    </lineage>
</organism>
<name>A0A9D4H911_DREPO</name>
<feature type="domain" description="Orange" evidence="7">
    <location>
        <begin position="133"/>
        <end position="168"/>
    </location>
</feature>
<dbReference type="SUPFAM" id="SSF47459">
    <property type="entry name" value="HLH, helix-loop-helix DNA-binding domain"/>
    <property type="match status" value="1"/>
</dbReference>
<dbReference type="EMBL" id="JAIWYP010000005">
    <property type="protein sequence ID" value="KAH3827477.1"/>
    <property type="molecule type" value="Genomic_DNA"/>
</dbReference>
<keyword evidence="9" id="KW-1185">Reference proteome</keyword>
<feature type="compositionally biased region" description="Polar residues" evidence="5">
    <location>
        <begin position="378"/>
        <end position="388"/>
    </location>
</feature>
<evidence type="ECO:0000256" key="4">
    <source>
        <dbReference type="ARBA" id="ARBA00023242"/>
    </source>
</evidence>
<dbReference type="InterPro" id="IPR011598">
    <property type="entry name" value="bHLH_dom"/>
</dbReference>
<dbReference type="Gene3D" id="4.10.280.10">
    <property type="entry name" value="Helix-loop-helix DNA-binding domain"/>
    <property type="match status" value="1"/>
</dbReference>
<dbReference type="OrthoDB" id="6085656at2759"/>
<comment type="caution">
    <text evidence="8">The sequence shown here is derived from an EMBL/GenBank/DDBJ whole genome shotgun (WGS) entry which is preliminary data.</text>
</comment>
<feature type="region of interest" description="Disordered" evidence="5">
    <location>
        <begin position="194"/>
        <end position="217"/>
    </location>
</feature>
<dbReference type="SMART" id="SM00353">
    <property type="entry name" value="HLH"/>
    <property type="match status" value="1"/>
</dbReference>
<dbReference type="PROSITE" id="PS51054">
    <property type="entry name" value="ORANGE"/>
    <property type="match status" value="1"/>
</dbReference>